<keyword evidence="3" id="KW-1185">Reference proteome</keyword>
<dbReference type="InterPro" id="IPR013096">
    <property type="entry name" value="Cupin_2"/>
</dbReference>
<name>A0A225DRE4_9BACT</name>
<comment type="caution">
    <text evidence="2">The sequence shown here is derived from an EMBL/GenBank/DDBJ whole genome shotgun (WGS) entry which is preliminary data.</text>
</comment>
<accession>A0A225DRE4</accession>
<dbReference type="InterPro" id="IPR014710">
    <property type="entry name" value="RmlC-like_jellyroll"/>
</dbReference>
<dbReference type="Gene3D" id="2.60.120.10">
    <property type="entry name" value="Jelly Rolls"/>
    <property type="match status" value="1"/>
</dbReference>
<organism evidence="2 3">
    <name type="scientific">Fimbriiglobus ruber</name>
    <dbReference type="NCBI Taxonomy" id="1908690"/>
    <lineage>
        <taxon>Bacteria</taxon>
        <taxon>Pseudomonadati</taxon>
        <taxon>Planctomycetota</taxon>
        <taxon>Planctomycetia</taxon>
        <taxon>Gemmatales</taxon>
        <taxon>Gemmataceae</taxon>
        <taxon>Fimbriiglobus</taxon>
    </lineage>
</organism>
<protein>
    <submittedName>
        <fullName evidence="2">Mannose-6-phosphate isomerase</fullName>
    </submittedName>
</protein>
<dbReference type="InterPro" id="IPR011051">
    <property type="entry name" value="RmlC_Cupin_sf"/>
</dbReference>
<dbReference type="RefSeq" id="WP_088254667.1">
    <property type="nucleotide sequence ID" value="NZ_NIDE01000004.1"/>
</dbReference>
<dbReference type="SUPFAM" id="SSF51182">
    <property type="entry name" value="RmlC-like cupins"/>
    <property type="match status" value="1"/>
</dbReference>
<dbReference type="OrthoDB" id="287918at2"/>
<dbReference type="CDD" id="cd20295">
    <property type="entry name" value="cupin_Pac13-like"/>
    <property type="match status" value="1"/>
</dbReference>
<evidence type="ECO:0000313" key="3">
    <source>
        <dbReference type="Proteomes" id="UP000214646"/>
    </source>
</evidence>
<gene>
    <name evidence="2" type="ORF">FRUB_03470</name>
</gene>
<dbReference type="EMBL" id="NIDE01000004">
    <property type="protein sequence ID" value="OWK43871.1"/>
    <property type="molecule type" value="Genomic_DNA"/>
</dbReference>
<keyword evidence="2" id="KW-0413">Isomerase</keyword>
<reference evidence="3" key="1">
    <citation type="submission" date="2017-06" db="EMBL/GenBank/DDBJ databases">
        <title>Genome analysis of Fimbriiglobus ruber SP5, the first member of the order Planctomycetales with confirmed chitinolytic capability.</title>
        <authorList>
            <person name="Ravin N.V."/>
            <person name="Rakitin A.L."/>
            <person name="Ivanova A.A."/>
            <person name="Beletsky A.V."/>
            <person name="Kulichevskaya I.S."/>
            <person name="Mardanov A.V."/>
            <person name="Dedysh S.N."/>
        </authorList>
    </citation>
    <scope>NUCLEOTIDE SEQUENCE [LARGE SCALE GENOMIC DNA]</scope>
    <source>
        <strain evidence="3">SP5</strain>
    </source>
</reference>
<feature type="domain" description="Cupin type-2" evidence="1">
    <location>
        <begin position="46"/>
        <end position="98"/>
    </location>
</feature>
<sequence length="117" mass="12719">MPTAPGYLVRDLADAPTVPCPCGASTRPLTAADGAPCSLHVTSITDSARHYHRETTEVYHILEGTGQMELNGEWVDVRPGTTVWIEPGTRHRLVSTGGVKTIVFGLPAFRADDEWFD</sequence>
<evidence type="ECO:0000313" key="2">
    <source>
        <dbReference type="EMBL" id="OWK43871.1"/>
    </source>
</evidence>
<proteinExistence type="predicted"/>
<evidence type="ECO:0000259" key="1">
    <source>
        <dbReference type="Pfam" id="PF07883"/>
    </source>
</evidence>
<dbReference type="Pfam" id="PF07883">
    <property type="entry name" value="Cupin_2"/>
    <property type="match status" value="1"/>
</dbReference>
<dbReference type="AlphaFoldDB" id="A0A225DRE4"/>
<dbReference type="Proteomes" id="UP000214646">
    <property type="component" value="Unassembled WGS sequence"/>
</dbReference>
<dbReference type="GO" id="GO:0016853">
    <property type="term" value="F:isomerase activity"/>
    <property type="evidence" value="ECO:0007669"/>
    <property type="project" value="UniProtKB-KW"/>
</dbReference>